<keyword evidence="1" id="KW-0808">Transferase</keyword>
<name>A0ABN3U4D5_9ACTN</name>
<accession>A0ABN3U4D5</accession>
<keyword evidence="1" id="KW-0418">Kinase</keyword>
<evidence type="ECO:0000313" key="3">
    <source>
        <dbReference type="EMBL" id="GAA2724130.1"/>
    </source>
</evidence>
<dbReference type="Gene3D" id="3.30.565.10">
    <property type="entry name" value="Histidine kinase-like ATPase, C-terminal domain"/>
    <property type="match status" value="1"/>
</dbReference>
<dbReference type="SUPFAM" id="SSF55874">
    <property type="entry name" value="ATPase domain of HSP90 chaperone/DNA topoisomerase II/histidine kinase"/>
    <property type="match status" value="1"/>
</dbReference>
<dbReference type="EMBL" id="BAAASL010000025">
    <property type="protein sequence ID" value="GAA2724130.1"/>
    <property type="molecule type" value="Genomic_DNA"/>
</dbReference>
<dbReference type="PANTHER" id="PTHR35526">
    <property type="entry name" value="ANTI-SIGMA-F FACTOR RSBW-RELATED"/>
    <property type="match status" value="1"/>
</dbReference>
<dbReference type="Proteomes" id="UP001500886">
    <property type="component" value="Unassembled WGS sequence"/>
</dbReference>
<proteinExistence type="predicted"/>
<keyword evidence="3" id="KW-0547">Nucleotide-binding</keyword>
<sequence>MADHQEATVTLPSVPASVAVARRRIAHLLAEWGLPEDTGAADVIRLIVSELATNAVLHTRGYSPSFTVELRLDRDECLRIGVGDSYPRHPRRLPAAVQQDNGRGLVIVRCLAAEQGGGFHIAPTADGGKTVWVRLPWPGPTS</sequence>
<dbReference type="CDD" id="cd16936">
    <property type="entry name" value="HATPase_RsbW-like"/>
    <property type="match status" value="1"/>
</dbReference>
<dbReference type="InterPro" id="IPR003594">
    <property type="entry name" value="HATPase_dom"/>
</dbReference>
<keyword evidence="4" id="KW-1185">Reference proteome</keyword>
<reference evidence="3 4" key="1">
    <citation type="journal article" date="2019" name="Int. J. Syst. Evol. Microbiol.">
        <title>The Global Catalogue of Microorganisms (GCM) 10K type strain sequencing project: providing services to taxonomists for standard genome sequencing and annotation.</title>
        <authorList>
            <consortium name="The Broad Institute Genomics Platform"/>
            <consortium name="The Broad Institute Genome Sequencing Center for Infectious Disease"/>
            <person name="Wu L."/>
            <person name="Ma J."/>
        </authorList>
    </citation>
    <scope>NUCLEOTIDE SEQUENCE [LARGE SCALE GENOMIC DNA]</scope>
    <source>
        <strain evidence="3 4">JCM 4542</strain>
    </source>
</reference>
<evidence type="ECO:0000256" key="1">
    <source>
        <dbReference type="ARBA" id="ARBA00022527"/>
    </source>
</evidence>
<dbReference type="Pfam" id="PF13581">
    <property type="entry name" value="HATPase_c_2"/>
    <property type="match status" value="1"/>
</dbReference>
<dbReference type="InterPro" id="IPR050267">
    <property type="entry name" value="Anti-sigma-factor_SerPK"/>
</dbReference>
<dbReference type="PANTHER" id="PTHR35526:SF3">
    <property type="entry name" value="ANTI-SIGMA-F FACTOR RSBW"/>
    <property type="match status" value="1"/>
</dbReference>
<dbReference type="InterPro" id="IPR036890">
    <property type="entry name" value="HATPase_C_sf"/>
</dbReference>
<evidence type="ECO:0000259" key="2">
    <source>
        <dbReference type="Pfam" id="PF13581"/>
    </source>
</evidence>
<comment type="caution">
    <text evidence="3">The sequence shown here is derived from an EMBL/GenBank/DDBJ whole genome shotgun (WGS) entry which is preliminary data.</text>
</comment>
<keyword evidence="1" id="KW-0723">Serine/threonine-protein kinase</keyword>
<dbReference type="GO" id="GO:0005524">
    <property type="term" value="F:ATP binding"/>
    <property type="evidence" value="ECO:0007669"/>
    <property type="project" value="UniProtKB-KW"/>
</dbReference>
<feature type="domain" description="Histidine kinase/HSP90-like ATPase" evidence="2">
    <location>
        <begin position="12"/>
        <end position="133"/>
    </location>
</feature>
<dbReference type="RefSeq" id="WP_344438735.1">
    <property type="nucleotide sequence ID" value="NZ_BAAASL010000025.1"/>
</dbReference>
<evidence type="ECO:0000313" key="4">
    <source>
        <dbReference type="Proteomes" id="UP001500886"/>
    </source>
</evidence>
<gene>
    <name evidence="3" type="ORF">GCM10010315_53110</name>
</gene>
<keyword evidence="3" id="KW-0067">ATP-binding</keyword>
<protein>
    <submittedName>
        <fullName evidence="3">ATP-binding protein</fullName>
    </submittedName>
</protein>
<organism evidence="3 4">
    <name type="scientific">Streptomyces luteosporeus</name>
    <dbReference type="NCBI Taxonomy" id="173856"/>
    <lineage>
        <taxon>Bacteria</taxon>
        <taxon>Bacillati</taxon>
        <taxon>Actinomycetota</taxon>
        <taxon>Actinomycetes</taxon>
        <taxon>Kitasatosporales</taxon>
        <taxon>Streptomycetaceae</taxon>
        <taxon>Streptomyces</taxon>
    </lineage>
</organism>